<dbReference type="PROSITE" id="PS00107">
    <property type="entry name" value="PROTEIN_KINASE_ATP"/>
    <property type="match status" value="2"/>
</dbReference>
<dbReference type="GO" id="GO:0050793">
    <property type="term" value="P:regulation of developmental process"/>
    <property type="evidence" value="ECO:0007669"/>
    <property type="project" value="UniProtKB-ARBA"/>
</dbReference>
<evidence type="ECO:0000313" key="13">
    <source>
        <dbReference type="Proteomes" id="UP000029867"/>
    </source>
</evidence>
<gene>
    <name evidence="12" type="ORF">JL09_g3431</name>
</gene>
<dbReference type="CDD" id="cd14008">
    <property type="entry name" value="STKc_LKB1_CaMKK"/>
    <property type="match status" value="1"/>
</dbReference>
<feature type="compositionally biased region" description="Polar residues" evidence="10">
    <location>
        <begin position="30"/>
        <end position="54"/>
    </location>
</feature>
<sequence length="1482" mass="165100">MITQNQQLGSQLAHKVSDFLFSTRRSIDLHTTNSSFSNDPKNLNNLSDSSTASPIASRENSHVSLTSLARTGGRQLKTKRRSFLMRPTLSPSRTSDTKDPLGNYILDPPSSNPLSPISNASLGLPSSKNSACHFACSENEEISRRNSHVKETHYVHVEYDPITRKRVLNTYEILKDLGAGQHGKVKLAKDIATGKLVAIKIVDRTGKPALMLSRLSRGTSQTQEDKIRREIAIMKKCDHPHVVKLIEVLDAEKSRKIYMVLEYLEKGEVKWQRTAEEVFQIVQETSKPQKHITLKECIPEPLLTLDETKKIFIDILSGLEYLHHQGIIHRDIKPSNLLVSKDNEVKISDFGVSFASNLDRTKQDDLDCYDHSKPTIGKSSPASRSHSHTKLSELAHKVSDFLFSTRRSIDLHTTNSSFSNDPKNLNNLSDSSTASPIASRENSHVSLTSLARTGGRQLKTKRRSFLMRPTLSPSRTSDTKDPLGNYILDPPSSNPLSPISNASLGLPSSKNSACHFACSENEEISRRNSHVKETHYVHVEYDPITRKRVLNTYEILKDLGAGQHGKVKLAKDIATGKLVAIKIVDRTGKPALMLSRLSRGTSQTQEDKIRREIAIMKKCDHPHVVKLIEVLDAEKSRKIYMVLEYLEKGEVKWQRTAEEVFQIVQETSKPQKHITLKECIPEPLLTLDETKKIFIDVLSGLEYLHHQGIIHRDIKPSNLLVSKDNEVKISDFGVSFASNLDRTKQDDLELAKTAGTPAFLAPELCSSEDRRSKVTYKIDIWALGVTLFCLLFGDLPFYAESEYQLFEKINKEEPRFPDMACWHVASQLPTCDFNIVKDLLMKLLDKNPDTRIEIENIKSHPFVRQYWKEKKTCNEYAGWRKDMKIDVSNEEVDDAIVGLGNRIKKRISEAFRRRKTNEHKDSNASDAETSKSPSKETLGGLRSYALAELKDDCSYILSEETPRSSSQVSLSLLNENLSSRPTTLISIENVSGYSSTNMGSASSMEENKNLNDIAEEAEKHDSREINRSELQEHTKHERFATTANLSSFEMQNSSTLGCSNKTVNGDNFEDGEYDYRKELTDGGNPESVNLTVNPSFASLDSFYDDSYAKFLSPGSGGSIVQPSRGSGNRIPVRIHSNSNRGSPNLQPSNGSYEGALTFDALGLNRKDSSSPTNFQYIHNPNVSSLNSLRGKSLKVITPPNQPSSNSITRSPAMMRNQPKAAYANPMISNRNCRVSNGSGDHTKSSKEKSTRPSAFVDSDSDSDSGSDSPIQFNKKSDSTFSFTQRRVNITNDAIKNNAPVSRRAIFTNSDDETDADNDDLEDDSTVDFFAKRSIKPGPESRSMNASPSAVAPSAIYKAPANSNVQLHTPPLLAKSSIYGTKLNLLYHNDDSDESEETDLSGDELILSFGKPKNNTKIDSRNVAMDRSFSSTADVVDVPESIIKKSMNVNQLSQSNVVVNSHGGIVDEVVDLSIDDDNYLGNR</sequence>
<keyword evidence="2" id="KW-0723">Serine/threonine-protein kinase</keyword>
<evidence type="ECO:0000256" key="4">
    <source>
        <dbReference type="ARBA" id="ARBA00022741"/>
    </source>
</evidence>
<dbReference type="PANTHER" id="PTHR43895:SF152">
    <property type="entry name" value="SERINE_THREONINE-PROTEIN KINASE TOS3"/>
    <property type="match status" value="1"/>
</dbReference>
<dbReference type="FunFam" id="1.10.510.10:FF:000571">
    <property type="entry name" value="Maternal embryonic leucine zipper kinase"/>
    <property type="match status" value="1"/>
</dbReference>
<dbReference type="Proteomes" id="UP000029867">
    <property type="component" value="Unassembled WGS sequence"/>
</dbReference>
<feature type="domain" description="Protein kinase" evidence="11">
    <location>
        <begin position="553"/>
        <end position="863"/>
    </location>
</feature>
<evidence type="ECO:0000256" key="2">
    <source>
        <dbReference type="ARBA" id="ARBA00022527"/>
    </source>
</evidence>
<evidence type="ECO:0000256" key="10">
    <source>
        <dbReference type="SAM" id="MobiDB-lite"/>
    </source>
</evidence>
<feature type="compositionally biased region" description="Polar residues" evidence="10">
    <location>
        <begin position="413"/>
        <end position="436"/>
    </location>
</feature>
<feature type="binding site" evidence="9">
    <location>
        <position position="200"/>
    </location>
    <ligand>
        <name>ATP</name>
        <dbReference type="ChEBI" id="CHEBI:30616"/>
    </ligand>
</feature>
<feature type="region of interest" description="Disordered" evidence="10">
    <location>
        <begin position="413"/>
        <end position="494"/>
    </location>
</feature>
<name>A0A099P027_PICKU</name>
<keyword evidence="6 9" id="KW-0067">ATP-binding</keyword>
<keyword evidence="5" id="KW-0418">Kinase</keyword>
<dbReference type="Gene3D" id="3.30.200.20">
    <property type="entry name" value="Phosphorylase Kinase, domain 1"/>
    <property type="match status" value="2"/>
</dbReference>
<dbReference type="EC" id="2.7.11.1" evidence="1"/>
<protein>
    <recommendedName>
        <fullName evidence="1">non-specific serine/threonine protein kinase</fullName>
        <ecNumber evidence="1">2.7.11.1</ecNumber>
    </recommendedName>
</protein>
<feature type="region of interest" description="Disordered" evidence="10">
    <location>
        <begin position="1222"/>
        <end position="1277"/>
    </location>
</feature>
<feature type="binding site" evidence="9">
    <location>
        <position position="582"/>
    </location>
    <ligand>
        <name>ATP</name>
        <dbReference type="ChEBI" id="CHEBI:30616"/>
    </ligand>
</feature>
<dbReference type="GO" id="GO:0004674">
    <property type="term" value="F:protein serine/threonine kinase activity"/>
    <property type="evidence" value="ECO:0007669"/>
    <property type="project" value="UniProtKB-KW"/>
</dbReference>
<feature type="region of interest" description="Disordered" evidence="10">
    <location>
        <begin position="369"/>
        <end position="390"/>
    </location>
</feature>
<feature type="region of interest" description="Disordered" evidence="10">
    <location>
        <begin position="30"/>
        <end position="112"/>
    </location>
</feature>
<feature type="region of interest" description="Disordered" evidence="10">
    <location>
        <begin position="1193"/>
        <end position="1212"/>
    </location>
</feature>
<dbReference type="PROSITE" id="PS00108">
    <property type="entry name" value="PROTEIN_KINASE_ST"/>
    <property type="match status" value="2"/>
</dbReference>
<dbReference type="Pfam" id="PF00069">
    <property type="entry name" value="Pkinase"/>
    <property type="match status" value="2"/>
</dbReference>
<comment type="catalytic activity">
    <reaction evidence="8">
        <text>L-seryl-[protein] + ATP = O-phospho-L-seryl-[protein] + ADP + H(+)</text>
        <dbReference type="Rhea" id="RHEA:17989"/>
        <dbReference type="Rhea" id="RHEA-COMP:9863"/>
        <dbReference type="Rhea" id="RHEA-COMP:11604"/>
        <dbReference type="ChEBI" id="CHEBI:15378"/>
        <dbReference type="ChEBI" id="CHEBI:29999"/>
        <dbReference type="ChEBI" id="CHEBI:30616"/>
        <dbReference type="ChEBI" id="CHEBI:83421"/>
        <dbReference type="ChEBI" id="CHEBI:456216"/>
        <dbReference type="EC" id="2.7.11.1"/>
    </reaction>
</comment>
<dbReference type="GO" id="GO:0007165">
    <property type="term" value="P:signal transduction"/>
    <property type="evidence" value="ECO:0007669"/>
    <property type="project" value="TreeGrafter"/>
</dbReference>
<reference evidence="13" key="1">
    <citation type="journal article" date="2014" name="Microb. Cell Fact.">
        <title>Exploiting Issatchenkia orientalis SD108 for succinic acid production.</title>
        <authorList>
            <person name="Xiao H."/>
            <person name="Shao Z."/>
            <person name="Jiang Y."/>
            <person name="Dole S."/>
            <person name="Zhao H."/>
        </authorList>
    </citation>
    <scope>NUCLEOTIDE SEQUENCE [LARGE SCALE GENOMIC DNA]</scope>
    <source>
        <strain evidence="13">SD108</strain>
    </source>
</reference>
<dbReference type="GO" id="GO:0042149">
    <property type="term" value="P:cellular response to glucose starvation"/>
    <property type="evidence" value="ECO:0007669"/>
    <property type="project" value="UniProtKB-ARBA"/>
</dbReference>
<keyword evidence="4 9" id="KW-0547">Nucleotide-binding</keyword>
<dbReference type="InterPro" id="IPR017441">
    <property type="entry name" value="Protein_kinase_ATP_BS"/>
</dbReference>
<dbReference type="GO" id="GO:0030447">
    <property type="term" value="P:filamentous growth"/>
    <property type="evidence" value="ECO:0007669"/>
    <property type="project" value="UniProtKB-ARBA"/>
</dbReference>
<dbReference type="InterPro" id="IPR008271">
    <property type="entry name" value="Ser/Thr_kinase_AS"/>
</dbReference>
<evidence type="ECO:0000256" key="9">
    <source>
        <dbReference type="PROSITE-ProRule" id="PRU10141"/>
    </source>
</evidence>
<feature type="region of interest" description="Disordered" evidence="10">
    <location>
        <begin position="1114"/>
        <end position="1153"/>
    </location>
</feature>
<organism evidence="12 13">
    <name type="scientific">Pichia kudriavzevii</name>
    <name type="common">Yeast</name>
    <name type="synonym">Issatchenkia orientalis</name>
    <dbReference type="NCBI Taxonomy" id="4909"/>
    <lineage>
        <taxon>Eukaryota</taxon>
        <taxon>Fungi</taxon>
        <taxon>Dikarya</taxon>
        <taxon>Ascomycota</taxon>
        <taxon>Saccharomycotina</taxon>
        <taxon>Pichiomycetes</taxon>
        <taxon>Pichiales</taxon>
        <taxon>Pichiaceae</taxon>
        <taxon>Pichia</taxon>
    </lineage>
</organism>
<dbReference type="EMBL" id="JQFK01000037">
    <property type="protein sequence ID" value="KGK37416.1"/>
    <property type="molecule type" value="Genomic_DNA"/>
</dbReference>
<feature type="region of interest" description="Disordered" evidence="10">
    <location>
        <begin position="910"/>
        <end position="939"/>
    </location>
</feature>
<evidence type="ECO:0000256" key="8">
    <source>
        <dbReference type="ARBA" id="ARBA00048679"/>
    </source>
</evidence>
<dbReference type="SUPFAM" id="SSF56112">
    <property type="entry name" value="Protein kinase-like (PK-like)"/>
    <property type="match status" value="2"/>
</dbReference>
<dbReference type="GO" id="GO:0001558">
    <property type="term" value="P:regulation of cell growth"/>
    <property type="evidence" value="ECO:0007669"/>
    <property type="project" value="UniProtKB-ARBA"/>
</dbReference>
<dbReference type="HOGENOM" id="CLU_249579_0_0_1"/>
<evidence type="ECO:0000259" key="11">
    <source>
        <dbReference type="PROSITE" id="PS50011"/>
    </source>
</evidence>
<dbReference type="VEuPathDB" id="FungiDB:C5L36_0C05280"/>
<feature type="compositionally biased region" description="Basic and acidic residues" evidence="10">
    <location>
        <begin position="1240"/>
        <end position="1250"/>
    </location>
</feature>
<dbReference type="PROSITE" id="PS50011">
    <property type="entry name" value="PROTEIN_KINASE_DOM"/>
    <property type="match status" value="2"/>
</dbReference>
<feature type="region of interest" description="Disordered" evidence="10">
    <location>
        <begin position="1017"/>
        <end position="1036"/>
    </location>
</feature>
<feature type="domain" description="Protein kinase" evidence="11">
    <location>
        <begin position="171"/>
        <end position="471"/>
    </location>
</feature>
<accession>A0A099P027</accession>
<dbReference type="Gene3D" id="1.10.510.10">
    <property type="entry name" value="Transferase(Phosphotransferase) domain 1"/>
    <property type="match status" value="2"/>
</dbReference>
<keyword evidence="3" id="KW-0808">Transferase</keyword>
<dbReference type="InterPro" id="IPR011009">
    <property type="entry name" value="Kinase-like_dom_sf"/>
</dbReference>
<dbReference type="GO" id="GO:0005524">
    <property type="term" value="F:ATP binding"/>
    <property type="evidence" value="ECO:0007669"/>
    <property type="project" value="UniProtKB-UniRule"/>
</dbReference>
<dbReference type="eggNOG" id="KOG0585">
    <property type="taxonomic scope" value="Eukaryota"/>
</dbReference>
<feature type="compositionally biased region" description="Polar residues" evidence="10">
    <location>
        <begin position="1135"/>
        <end position="1151"/>
    </location>
</feature>
<evidence type="ECO:0000256" key="1">
    <source>
        <dbReference type="ARBA" id="ARBA00012513"/>
    </source>
</evidence>
<dbReference type="FunFam" id="3.30.200.20:FF:000206">
    <property type="entry name" value="Serine/threonine-protein kinase Ssp1"/>
    <property type="match status" value="2"/>
</dbReference>
<evidence type="ECO:0000256" key="6">
    <source>
        <dbReference type="ARBA" id="ARBA00022840"/>
    </source>
</evidence>
<dbReference type="InterPro" id="IPR000719">
    <property type="entry name" value="Prot_kinase_dom"/>
</dbReference>
<dbReference type="PANTHER" id="PTHR43895">
    <property type="entry name" value="CALCIUM/CALMODULIN-DEPENDENT PROTEIN KINASE KINASE-RELATED"/>
    <property type="match status" value="1"/>
</dbReference>
<proteinExistence type="predicted"/>
<comment type="caution">
    <text evidence="12">The sequence shown here is derived from an EMBL/GenBank/DDBJ whole genome shotgun (WGS) entry which is preliminary data.</text>
</comment>
<evidence type="ECO:0000256" key="3">
    <source>
        <dbReference type="ARBA" id="ARBA00022679"/>
    </source>
</evidence>
<evidence type="ECO:0000256" key="7">
    <source>
        <dbReference type="ARBA" id="ARBA00047899"/>
    </source>
</evidence>
<evidence type="ECO:0000313" key="12">
    <source>
        <dbReference type="EMBL" id="KGK37416.1"/>
    </source>
</evidence>
<feature type="compositionally biased region" description="Polar residues" evidence="10">
    <location>
        <begin position="1226"/>
        <end position="1239"/>
    </location>
</feature>
<evidence type="ECO:0000256" key="5">
    <source>
        <dbReference type="ARBA" id="ARBA00022777"/>
    </source>
</evidence>
<dbReference type="SMART" id="SM00220">
    <property type="entry name" value="S_TKc"/>
    <property type="match status" value="2"/>
</dbReference>
<comment type="catalytic activity">
    <reaction evidence="7">
        <text>L-threonyl-[protein] + ATP = O-phospho-L-threonyl-[protein] + ADP + H(+)</text>
        <dbReference type="Rhea" id="RHEA:46608"/>
        <dbReference type="Rhea" id="RHEA-COMP:11060"/>
        <dbReference type="Rhea" id="RHEA-COMP:11605"/>
        <dbReference type="ChEBI" id="CHEBI:15378"/>
        <dbReference type="ChEBI" id="CHEBI:30013"/>
        <dbReference type="ChEBI" id="CHEBI:30616"/>
        <dbReference type="ChEBI" id="CHEBI:61977"/>
        <dbReference type="ChEBI" id="CHEBI:456216"/>
        <dbReference type="EC" id="2.7.11.1"/>
    </reaction>
</comment>